<accession>A0A483ZDF3</accession>
<comment type="caution">
    <text evidence="1">The sequence shown here is derived from an EMBL/GenBank/DDBJ whole genome shotgun (WGS) entry which is preliminary data.</text>
</comment>
<reference evidence="1" key="1">
    <citation type="submission" date="2019-01" db="EMBL/GenBank/DDBJ databases">
        <authorList>
            <person name="Lista F."/>
            <person name="Anselmo A."/>
        </authorList>
    </citation>
    <scope>NUCLEOTIDE SEQUENCE</scope>
    <source>
        <strain evidence="1">2R</strain>
    </source>
</reference>
<protein>
    <recommendedName>
        <fullName evidence="2">RES domain-containing protein</fullName>
    </recommendedName>
</protein>
<evidence type="ECO:0008006" key="2">
    <source>
        <dbReference type="Google" id="ProtNLM"/>
    </source>
</evidence>
<feature type="non-terminal residue" evidence="1">
    <location>
        <position position="112"/>
    </location>
</feature>
<evidence type="ECO:0000313" key="1">
    <source>
        <dbReference type="EMBL" id="TCZ42466.1"/>
    </source>
</evidence>
<organism evidence="1">
    <name type="scientific">Klebsiella pneumoniae</name>
    <dbReference type="NCBI Taxonomy" id="573"/>
    <lineage>
        <taxon>Bacteria</taxon>
        <taxon>Pseudomonadati</taxon>
        <taxon>Pseudomonadota</taxon>
        <taxon>Gammaproteobacteria</taxon>
        <taxon>Enterobacterales</taxon>
        <taxon>Enterobacteriaceae</taxon>
        <taxon>Klebsiella/Raoultella group</taxon>
        <taxon>Klebsiella</taxon>
        <taxon>Klebsiella pneumoniae complex</taxon>
    </lineage>
</organism>
<gene>
    <name evidence="1" type="ORF">ETH60_22945</name>
</gene>
<name>A0A483ZDF3_KLEPN</name>
<dbReference type="EMBL" id="SDDT01000051">
    <property type="protein sequence ID" value="TCZ42466.1"/>
    <property type="molecule type" value="Genomic_DNA"/>
</dbReference>
<sequence length="112" mass="12893">MTLKTIIEQFPPLSVDELVTEINNFPQYNIAMKKEFLAKLIKHHPLLYVDWGEGSSYYRARYMGNDASPIDHVSKILCPPKEIRSYGRIDSDENEILYTASSKNTALNELKN</sequence>
<proteinExistence type="predicted"/>
<dbReference type="AlphaFoldDB" id="A0A483ZDF3"/>